<keyword evidence="4" id="KW-0539">Nucleus</keyword>
<dbReference type="Gene3D" id="3.10.20.90">
    <property type="entry name" value="Phosphatidylinositol 3-kinase Catalytic Subunit, Chain A, domain 1"/>
    <property type="match status" value="1"/>
</dbReference>
<dbReference type="Pfam" id="PF02042">
    <property type="entry name" value="RWP-RK"/>
    <property type="match status" value="1"/>
</dbReference>
<dbReference type="InterPro" id="IPR055081">
    <property type="entry name" value="NLP1-9_GAF"/>
</dbReference>
<dbReference type="GO" id="GO:0003700">
    <property type="term" value="F:DNA-binding transcription factor activity"/>
    <property type="evidence" value="ECO:0007669"/>
    <property type="project" value="InterPro"/>
</dbReference>
<dbReference type="EnsemblPlants" id="EMT06934">
    <property type="protein sequence ID" value="EMT06934"/>
    <property type="gene ID" value="F775_07477"/>
</dbReference>
<organism evidence="5">
    <name type="scientific">Aegilops tauschii</name>
    <name type="common">Tausch's goatgrass</name>
    <name type="synonym">Aegilops squarrosa</name>
    <dbReference type="NCBI Taxonomy" id="37682"/>
    <lineage>
        <taxon>Eukaryota</taxon>
        <taxon>Viridiplantae</taxon>
        <taxon>Streptophyta</taxon>
        <taxon>Embryophyta</taxon>
        <taxon>Tracheophyta</taxon>
        <taxon>Spermatophyta</taxon>
        <taxon>Magnoliopsida</taxon>
        <taxon>Liliopsida</taxon>
        <taxon>Poales</taxon>
        <taxon>Poaceae</taxon>
        <taxon>BOP clade</taxon>
        <taxon>Pooideae</taxon>
        <taxon>Triticodae</taxon>
        <taxon>Triticeae</taxon>
        <taxon>Triticinae</taxon>
        <taxon>Aegilops</taxon>
    </lineage>
</organism>
<dbReference type="InterPro" id="IPR003035">
    <property type="entry name" value="RWP-RK_dom"/>
</dbReference>
<dbReference type="Pfam" id="PF00564">
    <property type="entry name" value="PB1"/>
    <property type="match status" value="1"/>
</dbReference>
<dbReference type="PANTHER" id="PTHR32002:SF45">
    <property type="entry name" value="PB1 DOMAIN-CONTAINING PROTEIN"/>
    <property type="match status" value="1"/>
</dbReference>
<dbReference type="InterPro" id="IPR045012">
    <property type="entry name" value="NLP"/>
</dbReference>
<evidence type="ECO:0000313" key="5">
    <source>
        <dbReference type="EnsemblPlants" id="EMT06934"/>
    </source>
</evidence>
<dbReference type="PANTHER" id="PTHR32002">
    <property type="entry name" value="PROTEIN NLP8"/>
    <property type="match status" value="1"/>
</dbReference>
<accession>M8AZZ3</accession>
<evidence type="ECO:0000256" key="3">
    <source>
        <dbReference type="ARBA" id="ARBA00023163"/>
    </source>
</evidence>
<evidence type="ECO:0000256" key="2">
    <source>
        <dbReference type="ARBA" id="ARBA00023125"/>
    </source>
</evidence>
<dbReference type="InterPro" id="IPR000270">
    <property type="entry name" value="PB1_dom"/>
</dbReference>
<keyword evidence="1" id="KW-0805">Transcription regulation</keyword>
<keyword evidence="2" id="KW-0238">DNA-binding</keyword>
<dbReference type="AlphaFoldDB" id="M8AZZ3"/>
<proteinExistence type="predicted"/>
<protein>
    <submittedName>
        <fullName evidence="5">Uncharacterized protein</fullName>
    </submittedName>
</protein>
<dbReference type="PROSITE" id="PS51519">
    <property type="entry name" value="RWP_RK"/>
    <property type="match status" value="1"/>
</dbReference>
<dbReference type="GO" id="GO:0003677">
    <property type="term" value="F:DNA binding"/>
    <property type="evidence" value="ECO:0007669"/>
    <property type="project" value="UniProtKB-KW"/>
</dbReference>
<dbReference type="SUPFAM" id="SSF54277">
    <property type="entry name" value="CAD &amp; PB1 domains"/>
    <property type="match status" value="1"/>
</dbReference>
<evidence type="ECO:0000256" key="4">
    <source>
        <dbReference type="ARBA" id="ARBA00023242"/>
    </source>
</evidence>
<evidence type="ECO:0000256" key="1">
    <source>
        <dbReference type="ARBA" id="ARBA00023015"/>
    </source>
</evidence>
<dbReference type="Pfam" id="PF22922">
    <property type="entry name" value="GAF_NLP"/>
    <property type="match status" value="1"/>
</dbReference>
<keyword evidence="3" id="KW-0804">Transcription</keyword>
<reference evidence="5" key="1">
    <citation type="submission" date="2015-06" db="UniProtKB">
        <authorList>
            <consortium name="EnsemblPlants"/>
        </authorList>
    </citation>
    <scope>IDENTIFICATION</scope>
</reference>
<dbReference type="SMART" id="SM00666">
    <property type="entry name" value="PB1"/>
    <property type="match status" value="1"/>
</dbReference>
<name>M8AZZ3_AEGTA</name>
<sequence>MVGRLGCIGVATVSSGRGRTRGGVEALGGGPGQGMTSELWVRKISGDDGDRLVLGVHAHFRSYLGIRSRGSSASAPFPPDWILVSSSKNYPRWKCEFYTKEDSVGFLLAIYFPYMLLKVNVSAGIEILCVLVQKDLILGGERSGMDENGTPDYSDGGSDMDLLMLSGFDDLDSFPELGAGPSFSDGILSSFSVSPAQQVTHISPSQPSVDAEEQGDVSITDGSDCSVSLASKEVMNVSASTVPKTVYGGVTLTERMLRALAMLKEASTAGPVLVQVWIPVRNGDHQVLTTSDQPFLLDERLTGYREVSRQFTFSATEGPGLFPGLPGRVFISGMPEWTSNVMYYNTSEFLRVDYAIRNEVRGSLAMPVFNSSGGSCCAVLEVVMTQEKDNFCSEMDNLSNALQSVQLSTVRARTHPQSLTRNQQSVLTEILDVLQGVCHTHMLPLALAWIPVCPNSSLNVSAEYGDQAIKFGLRKKDVLCVQESACYINDMRMHDFLRACAEHPLEKGQGVAGNAILSNHPFFSSDVREYDMHDYPLAHHARKFGLHAAVAIRLRSTYTGDDDYVLEFFLPLTCKVREEQQLLLDDISITMQRVCSSLRTVSDAELKENTTTMRSEIRCSSSDVSISSCNQIDVSSEVKINVLLENQIRNSVEQLADKKYAKFEPGTTSQNFENCSSTGKNVSLTVLQESTSDGLKIRSSTEKHVSLKVLQQYFAGSLKDAAKSIGVCPTTLKRICRQHGISRWPSRKIKKVNRSLEKIQNVISTVHGVDGVIKYDPATGCIVSSVSHTEEPPIMNVEHRSSDSLPTECRKFQPDYDAYQREHLGQAVPHKAQNEKRSETHINLNPGGLSRNSHFGRTSKGSECQDASNGSYLTKEMICPGGMEMWVEGAEQKNVLWNSVSMPQQCKIEIETDKSNAIVEQSLASSSSMTDCSSGGTSSDGTLKKCLKSRPVDGSNASIVVKAAYKDDTVRLKLLPSMKYQDLLEEIAKRLKLSVGAFQLKYKDDEYEWFQFGVDLHNSYQDKRITYHTGQDFLVLIAFVETEVKLRSRGMVMNHIKLKVLSK</sequence>